<dbReference type="Pfam" id="PF13564">
    <property type="entry name" value="DoxX_2"/>
    <property type="match status" value="1"/>
</dbReference>
<keyword evidence="7" id="KW-1185">Reference proteome</keyword>
<feature type="transmembrane region" description="Helical" evidence="5">
    <location>
        <begin position="44"/>
        <end position="66"/>
    </location>
</feature>
<name>A0ABT5TVM4_9MICO</name>
<comment type="subcellular location">
    <subcellularLocation>
        <location evidence="1">Membrane</location>
        <topology evidence="1">Multi-pass membrane protein</topology>
    </subcellularLocation>
</comment>
<evidence type="ECO:0000256" key="5">
    <source>
        <dbReference type="SAM" id="Phobius"/>
    </source>
</evidence>
<evidence type="ECO:0000256" key="3">
    <source>
        <dbReference type="ARBA" id="ARBA00022989"/>
    </source>
</evidence>
<keyword evidence="2 5" id="KW-0812">Transmembrane</keyword>
<evidence type="ECO:0000313" key="6">
    <source>
        <dbReference type="EMBL" id="MDD9206115.1"/>
    </source>
</evidence>
<comment type="caution">
    <text evidence="6">The sequence shown here is derived from an EMBL/GenBank/DDBJ whole genome shotgun (WGS) entry which is preliminary data.</text>
</comment>
<dbReference type="EMBL" id="JARACI010000783">
    <property type="protein sequence ID" value="MDD9206115.1"/>
    <property type="molecule type" value="Genomic_DNA"/>
</dbReference>
<feature type="transmembrane region" description="Helical" evidence="5">
    <location>
        <begin position="99"/>
        <end position="117"/>
    </location>
</feature>
<sequence length="122" mass="12988">MELALWIVTGLLALVFLVSGLTKTFQSRARLRDSGMTYVEDFPAVGIKAIGLLEILGGLGLVLPPIFDSRTEIVPAAAVGLALLMAGAVVVHVRRREPFVVPLVLAVLALLLAVLRLDAYAL</sequence>
<dbReference type="Proteomes" id="UP001165561">
    <property type="component" value="Unassembled WGS sequence"/>
</dbReference>
<evidence type="ECO:0000256" key="4">
    <source>
        <dbReference type="ARBA" id="ARBA00023136"/>
    </source>
</evidence>
<dbReference type="InterPro" id="IPR032808">
    <property type="entry name" value="DoxX"/>
</dbReference>
<proteinExistence type="predicted"/>
<accession>A0ABT5TVM4</accession>
<evidence type="ECO:0000313" key="7">
    <source>
        <dbReference type="Proteomes" id="UP001165561"/>
    </source>
</evidence>
<organism evidence="6 7">
    <name type="scientific">Georgenia halotolerans</name>
    <dbReference type="NCBI Taxonomy" id="3028317"/>
    <lineage>
        <taxon>Bacteria</taxon>
        <taxon>Bacillati</taxon>
        <taxon>Actinomycetota</taxon>
        <taxon>Actinomycetes</taxon>
        <taxon>Micrococcales</taxon>
        <taxon>Bogoriellaceae</taxon>
        <taxon>Georgenia</taxon>
    </lineage>
</organism>
<protein>
    <submittedName>
        <fullName evidence="6">DoxX family protein</fullName>
    </submittedName>
</protein>
<feature type="transmembrane region" description="Helical" evidence="5">
    <location>
        <begin position="73"/>
        <end position="93"/>
    </location>
</feature>
<keyword evidence="3 5" id="KW-1133">Transmembrane helix</keyword>
<evidence type="ECO:0000256" key="1">
    <source>
        <dbReference type="ARBA" id="ARBA00004141"/>
    </source>
</evidence>
<reference evidence="6" key="1">
    <citation type="submission" date="2023-02" db="EMBL/GenBank/DDBJ databases">
        <title>Georgenia sp.10Sc9-8, isolated from a soil sample collected from the Taklamakan desert.</title>
        <authorList>
            <person name="Liu S."/>
        </authorList>
    </citation>
    <scope>NUCLEOTIDE SEQUENCE</scope>
    <source>
        <strain evidence="6">10Sc9-8</strain>
    </source>
</reference>
<keyword evidence="4 5" id="KW-0472">Membrane</keyword>
<evidence type="ECO:0000256" key="2">
    <source>
        <dbReference type="ARBA" id="ARBA00022692"/>
    </source>
</evidence>
<gene>
    <name evidence="6" type="ORF">PU560_06475</name>
</gene>